<evidence type="ECO:0000313" key="2">
    <source>
        <dbReference type="EMBL" id="KAI9200908.1"/>
    </source>
</evidence>
<accession>A0AAD5P5C4</accession>
<name>A0AAD5P5C4_ACENE</name>
<reference evidence="2" key="1">
    <citation type="journal article" date="2022" name="Plant J.">
        <title>Strategies of tolerance reflected in two North American maple genomes.</title>
        <authorList>
            <person name="McEvoy S.L."/>
            <person name="Sezen U.U."/>
            <person name="Trouern-Trend A."/>
            <person name="McMahon S.M."/>
            <person name="Schaberg P.G."/>
            <person name="Yang J."/>
            <person name="Wegrzyn J.L."/>
            <person name="Swenson N.G."/>
        </authorList>
    </citation>
    <scope>NUCLEOTIDE SEQUENCE</scope>
    <source>
        <strain evidence="2">91603</strain>
    </source>
</reference>
<feature type="chain" id="PRO_5042269878" evidence="1">
    <location>
        <begin position="19"/>
        <end position="124"/>
    </location>
</feature>
<keyword evidence="3" id="KW-1185">Reference proteome</keyword>
<dbReference type="Proteomes" id="UP001064489">
    <property type="component" value="Chromosome 9"/>
</dbReference>
<sequence>MRLLCVVVWSLRNAVVHCTIMMDDGYGEGVVDWMHNFMNEFNNGSEVQPKSTIVTGVIDKVWKLSDQEPEKTNAQHATWDAENSMVMAWLVNSMEENVSENYHGYSTTKDMWNNLTQMYYDLEN</sequence>
<proteinExistence type="predicted"/>
<evidence type="ECO:0000313" key="3">
    <source>
        <dbReference type="Proteomes" id="UP001064489"/>
    </source>
</evidence>
<dbReference type="AlphaFoldDB" id="A0AAD5P5C4"/>
<evidence type="ECO:0000256" key="1">
    <source>
        <dbReference type="SAM" id="SignalP"/>
    </source>
</evidence>
<dbReference type="EMBL" id="JAJSOW010000001">
    <property type="protein sequence ID" value="KAI9200908.1"/>
    <property type="molecule type" value="Genomic_DNA"/>
</dbReference>
<reference evidence="2" key="2">
    <citation type="submission" date="2023-02" db="EMBL/GenBank/DDBJ databases">
        <authorList>
            <person name="Swenson N.G."/>
            <person name="Wegrzyn J.L."/>
            <person name="Mcevoy S.L."/>
        </authorList>
    </citation>
    <scope>NUCLEOTIDE SEQUENCE</scope>
    <source>
        <strain evidence="2">91603</strain>
        <tissue evidence="2">Leaf</tissue>
    </source>
</reference>
<gene>
    <name evidence="2" type="ORF">LWI28_014970</name>
</gene>
<comment type="caution">
    <text evidence="2">The sequence shown here is derived from an EMBL/GenBank/DDBJ whole genome shotgun (WGS) entry which is preliminary data.</text>
</comment>
<organism evidence="2 3">
    <name type="scientific">Acer negundo</name>
    <name type="common">Box elder</name>
    <dbReference type="NCBI Taxonomy" id="4023"/>
    <lineage>
        <taxon>Eukaryota</taxon>
        <taxon>Viridiplantae</taxon>
        <taxon>Streptophyta</taxon>
        <taxon>Embryophyta</taxon>
        <taxon>Tracheophyta</taxon>
        <taxon>Spermatophyta</taxon>
        <taxon>Magnoliopsida</taxon>
        <taxon>eudicotyledons</taxon>
        <taxon>Gunneridae</taxon>
        <taxon>Pentapetalae</taxon>
        <taxon>rosids</taxon>
        <taxon>malvids</taxon>
        <taxon>Sapindales</taxon>
        <taxon>Sapindaceae</taxon>
        <taxon>Hippocastanoideae</taxon>
        <taxon>Acereae</taxon>
        <taxon>Acer</taxon>
    </lineage>
</organism>
<protein>
    <submittedName>
        <fullName evidence="2">Uncharacterized protein</fullName>
    </submittedName>
</protein>
<feature type="signal peptide" evidence="1">
    <location>
        <begin position="1"/>
        <end position="18"/>
    </location>
</feature>
<keyword evidence="1" id="KW-0732">Signal</keyword>